<organism evidence="1 2">
    <name type="scientific">Paenibacillus agaridevorans</name>
    <dbReference type="NCBI Taxonomy" id="171404"/>
    <lineage>
        <taxon>Bacteria</taxon>
        <taxon>Bacillati</taxon>
        <taxon>Bacillota</taxon>
        <taxon>Bacilli</taxon>
        <taxon>Bacillales</taxon>
        <taxon>Paenibacillaceae</taxon>
        <taxon>Paenibacillus</taxon>
    </lineage>
</organism>
<feature type="non-terminal residue" evidence="1">
    <location>
        <position position="57"/>
    </location>
</feature>
<dbReference type="AlphaFoldDB" id="A0A2R5EM99"/>
<feature type="non-terminal residue" evidence="1">
    <location>
        <position position="1"/>
    </location>
</feature>
<protein>
    <submittedName>
        <fullName evidence="1">Uncharacterized protein</fullName>
    </submittedName>
</protein>
<sequence>KIPAMNGTTRAEFINDLGHNQPSIALDGDGNLHMFASMHHEGWKYFRSDPVSGTLQN</sequence>
<dbReference type="Pfam" id="PF15892">
    <property type="entry name" value="BNR_4"/>
    <property type="match status" value="1"/>
</dbReference>
<proteinExistence type="predicted"/>
<evidence type="ECO:0000313" key="1">
    <source>
        <dbReference type="EMBL" id="GBG07790.1"/>
    </source>
</evidence>
<dbReference type="Proteomes" id="UP000245202">
    <property type="component" value="Unassembled WGS sequence"/>
</dbReference>
<evidence type="ECO:0000313" key="2">
    <source>
        <dbReference type="Proteomes" id="UP000245202"/>
    </source>
</evidence>
<reference evidence="1 2" key="1">
    <citation type="submission" date="2017-08" db="EMBL/GenBank/DDBJ databases">
        <title>Substantial Increase in Enzyme Production by Combined Drug-Resistance Mutations in Paenibacillus agaridevorans.</title>
        <authorList>
            <person name="Tanaka Y."/>
            <person name="Funane K."/>
            <person name="Hosaka T."/>
            <person name="Shiwa Y."/>
            <person name="Fujita N."/>
            <person name="Miyazaki T."/>
            <person name="Yoshikawa H."/>
            <person name="Murakami K."/>
            <person name="Kasahara K."/>
            <person name="Inaoka T."/>
            <person name="Hiraga Y."/>
            <person name="Ochi K."/>
        </authorList>
    </citation>
    <scope>NUCLEOTIDE SEQUENCE [LARGE SCALE GENOMIC DNA]</scope>
    <source>
        <strain evidence="1 2">T-3040</strain>
    </source>
</reference>
<gene>
    <name evidence="1" type="ORF">PAT3040_02351</name>
</gene>
<accession>A0A2R5EM99</accession>
<comment type="caution">
    <text evidence="1">The sequence shown here is derived from an EMBL/GenBank/DDBJ whole genome shotgun (WGS) entry which is preliminary data.</text>
</comment>
<keyword evidence="2" id="KW-1185">Reference proteome</keyword>
<dbReference type="EMBL" id="BDQX01000109">
    <property type="protein sequence ID" value="GBG07790.1"/>
    <property type="molecule type" value="Genomic_DNA"/>
</dbReference>
<name>A0A2R5EM99_9BACL</name>